<name>A0A1Y6ESU5_9SPHN</name>
<proteinExistence type="predicted"/>
<dbReference type="RefSeq" id="WP_086436745.1">
    <property type="nucleotide sequence ID" value="NZ_FXWG01000001.1"/>
</dbReference>
<dbReference type="Gene3D" id="2.30.110.10">
    <property type="entry name" value="Electron Transport, Fmn-binding Protein, Chain A"/>
    <property type="match status" value="1"/>
</dbReference>
<dbReference type="PANTHER" id="PTHR42815:SF2">
    <property type="entry name" value="FAD-BINDING, PUTATIVE (AFU_ORTHOLOGUE AFUA_6G07600)-RELATED"/>
    <property type="match status" value="1"/>
</dbReference>
<feature type="region of interest" description="Disordered" evidence="1">
    <location>
        <begin position="331"/>
        <end position="357"/>
    </location>
</feature>
<gene>
    <name evidence="2" type="ORF">SAMN06297468_0875</name>
</gene>
<keyword evidence="3" id="KW-1185">Reference proteome</keyword>
<dbReference type="SUPFAM" id="SSF50475">
    <property type="entry name" value="FMN-binding split barrel"/>
    <property type="match status" value="1"/>
</dbReference>
<organism evidence="2 3">
    <name type="scientific">Altererythrobacter xiamenensis</name>
    <dbReference type="NCBI Taxonomy" id="1316679"/>
    <lineage>
        <taxon>Bacteria</taxon>
        <taxon>Pseudomonadati</taxon>
        <taxon>Pseudomonadota</taxon>
        <taxon>Alphaproteobacteria</taxon>
        <taxon>Sphingomonadales</taxon>
        <taxon>Erythrobacteraceae</taxon>
        <taxon>Altererythrobacter</taxon>
    </lineage>
</organism>
<dbReference type="InterPro" id="IPR012349">
    <property type="entry name" value="Split_barrel_FMN-bd"/>
</dbReference>
<dbReference type="EMBL" id="FXWG01000001">
    <property type="protein sequence ID" value="SMQ63582.1"/>
    <property type="molecule type" value="Genomic_DNA"/>
</dbReference>
<dbReference type="AlphaFoldDB" id="A0A1Y6ESU5"/>
<dbReference type="PANTHER" id="PTHR42815">
    <property type="entry name" value="FAD-BINDING, PUTATIVE (AFU_ORTHOLOGUE AFUA_6G07600)-RELATED"/>
    <property type="match status" value="1"/>
</dbReference>
<evidence type="ECO:0000256" key="1">
    <source>
        <dbReference type="SAM" id="MobiDB-lite"/>
    </source>
</evidence>
<sequence length="357" mass="38824">MKKSIEAPRHSLFHEGEIALQRSVGMAERIEQIGAKVVRDFMPEQHRDFYARLPFILVATVDDAGDVWPTILTGQPGFIQSPSATSLTVGARPDPADPAAAGAIAGASIGMLGIELHTRRRNRMNGTIAGASGNSLEIEVGHAFGNCPQYIQLRDFAFVDDGDRPAHEPVEEVNDLTEDARAIIAAADTFFVGSYADRAGQREVDVSHRGGKPGFVRVDDDGLLTIPDFSGNFHFNTLGNFLINPRAGLIFIDFETGDILQLAGTAQVITDSPDIIAFEGAERIWTFRPSKIVLRRRASNLRWTMRENAFSAKSIRTGSWDDVASRSVNARNPTQENALRPKNAASALGSAFPEISP</sequence>
<protein>
    <submittedName>
        <fullName evidence="2">Predicted flavin-nucleotide-binding protein, pyridoxine 5'-phosphate oxidase superfamily</fullName>
    </submittedName>
</protein>
<reference evidence="3" key="1">
    <citation type="submission" date="2017-04" db="EMBL/GenBank/DDBJ databases">
        <authorList>
            <person name="Varghese N."/>
            <person name="Submissions S."/>
        </authorList>
    </citation>
    <scope>NUCLEOTIDE SEQUENCE [LARGE SCALE GENOMIC DNA]</scope>
</reference>
<accession>A0A1Y6ESU5</accession>
<dbReference type="OrthoDB" id="9786134at2"/>
<dbReference type="Proteomes" id="UP000194420">
    <property type="component" value="Unassembled WGS sequence"/>
</dbReference>
<evidence type="ECO:0000313" key="2">
    <source>
        <dbReference type="EMBL" id="SMQ63582.1"/>
    </source>
</evidence>
<evidence type="ECO:0000313" key="3">
    <source>
        <dbReference type="Proteomes" id="UP000194420"/>
    </source>
</evidence>